<proteinExistence type="predicted"/>
<dbReference type="GeneID" id="43166206"/>
<reference evidence="1 2" key="1">
    <citation type="submission" date="2023-11" db="EMBL/GenBank/DDBJ databases">
        <title>MicrobeMod: A computational toolkit for identifying prokaryotic methylation and restriction-modification with nanopore sequencing.</title>
        <authorList>
            <person name="Crits-Christoph A."/>
            <person name="Kang S.C."/>
            <person name="Lee H."/>
            <person name="Ostrov N."/>
        </authorList>
    </citation>
    <scope>NUCLEOTIDE SEQUENCE [LARGE SCALE GENOMIC DNA]</scope>
    <source>
        <strain evidence="1 2">ATCC 25935</strain>
    </source>
</reference>
<organism evidence="1 2">
    <name type="scientific">Duganella zoogloeoides</name>
    <dbReference type="NCBI Taxonomy" id="75659"/>
    <lineage>
        <taxon>Bacteria</taxon>
        <taxon>Pseudomonadati</taxon>
        <taxon>Pseudomonadota</taxon>
        <taxon>Betaproteobacteria</taxon>
        <taxon>Burkholderiales</taxon>
        <taxon>Oxalobacteraceae</taxon>
        <taxon>Telluria group</taxon>
        <taxon>Duganella</taxon>
    </lineage>
</organism>
<evidence type="ECO:0008006" key="3">
    <source>
        <dbReference type="Google" id="ProtNLM"/>
    </source>
</evidence>
<dbReference type="Proteomes" id="UP001326110">
    <property type="component" value="Chromosome"/>
</dbReference>
<keyword evidence="2" id="KW-1185">Reference proteome</keyword>
<accession>A0ABZ0XYK2</accession>
<evidence type="ECO:0000313" key="1">
    <source>
        <dbReference type="EMBL" id="WQH04282.1"/>
    </source>
</evidence>
<dbReference type="EMBL" id="CP140152">
    <property type="protein sequence ID" value="WQH04282.1"/>
    <property type="molecule type" value="Genomic_DNA"/>
</dbReference>
<protein>
    <recommendedName>
        <fullName evidence="3">Winged helix-turn-helix transcriptional regulator</fullName>
    </recommendedName>
</protein>
<gene>
    <name evidence="1" type="ORF">SR858_25105</name>
</gene>
<evidence type="ECO:0000313" key="2">
    <source>
        <dbReference type="Proteomes" id="UP001326110"/>
    </source>
</evidence>
<name>A0ABZ0XYK2_9BURK</name>
<dbReference type="RefSeq" id="WP_019924688.1">
    <property type="nucleotide sequence ID" value="NZ_CP140152.1"/>
</dbReference>
<sequence length="177" mass="19971">MSYTPAQIADLAVTLTQENLDQIKAKSAKYGLPWEDGRQEFSLIILDKGEEFDPARGTLCQFIFGHWEKRMRRQFGAHTFAISLDSDDIIGERTRALIENITVSTDDDSEEGTFLSDETTVAKLLSVARFISGKSTSDLAQILGVTSRRVRQMLQQLREKKTITERLQFCVELACCS</sequence>